<dbReference type="InterPro" id="IPR020622">
    <property type="entry name" value="Ala_racemase_pyridoxalP-BS"/>
</dbReference>
<feature type="active site" description="Proton acceptor; specific for D-alanine" evidence="5">
    <location>
        <position position="40"/>
    </location>
</feature>
<dbReference type="UniPathway" id="UPA00042">
    <property type="reaction ID" value="UER00497"/>
</dbReference>
<comment type="similarity">
    <text evidence="5">Belongs to the alanine racemase family.</text>
</comment>
<keyword evidence="4 5" id="KW-0413">Isomerase</keyword>
<dbReference type="EC" id="5.1.1.1" evidence="5"/>
<dbReference type="GO" id="GO:0009252">
    <property type="term" value="P:peptidoglycan biosynthetic process"/>
    <property type="evidence" value="ECO:0007669"/>
    <property type="project" value="TreeGrafter"/>
</dbReference>
<evidence type="ECO:0000313" key="11">
    <source>
        <dbReference type="Proteomes" id="UP000594771"/>
    </source>
</evidence>
<name>A0A0X8FDG1_9LACT</name>
<evidence type="ECO:0000256" key="6">
    <source>
        <dbReference type="PIRSR" id="PIRSR600821-50"/>
    </source>
</evidence>
<evidence type="ECO:0000313" key="9">
    <source>
        <dbReference type="EMBL" id="MCY3053679.1"/>
    </source>
</evidence>
<feature type="modified residue" description="N6-(pyridoxal phosphate)lysine" evidence="5 6">
    <location>
        <position position="40"/>
    </location>
</feature>
<evidence type="ECO:0000256" key="7">
    <source>
        <dbReference type="PIRSR" id="PIRSR600821-52"/>
    </source>
</evidence>
<feature type="binding site" evidence="5 7">
    <location>
        <position position="140"/>
    </location>
    <ligand>
        <name>substrate</name>
    </ligand>
</feature>
<dbReference type="SUPFAM" id="SSF51419">
    <property type="entry name" value="PLP-binding barrel"/>
    <property type="match status" value="1"/>
</dbReference>
<evidence type="ECO:0000313" key="12">
    <source>
        <dbReference type="Proteomes" id="UP001069145"/>
    </source>
</evidence>
<evidence type="ECO:0000256" key="1">
    <source>
        <dbReference type="ARBA" id="ARBA00000316"/>
    </source>
</evidence>
<dbReference type="Pfam" id="PF01168">
    <property type="entry name" value="Ala_racemase_N"/>
    <property type="match status" value="1"/>
</dbReference>
<evidence type="ECO:0000256" key="2">
    <source>
        <dbReference type="ARBA" id="ARBA00001933"/>
    </source>
</evidence>
<comment type="catalytic activity">
    <reaction evidence="1 5">
        <text>L-alanine = D-alanine</text>
        <dbReference type="Rhea" id="RHEA:20249"/>
        <dbReference type="ChEBI" id="CHEBI:57416"/>
        <dbReference type="ChEBI" id="CHEBI:57972"/>
        <dbReference type="EC" id="5.1.1.1"/>
    </reaction>
</comment>
<evidence type="ECO:0000256" key="5">
    <source>
        <dbReference type="HAMAP-Rule" id="MF_01201"/>
    </source>
</evidence>
<protein>
    <recommendedName>
        <fullName evidence="5">Alanine racemase</fullName>
        <ecNumber evidence="5">5.1.1.1</ecNumber>
    </recommendedName>
</protein>
<dbReference type="PROSITE" id="PS00395">
    <property type="entry name" value="ALANINE_RACEMASE"/>
    <property type="match status" value="1"/>
</dbReference>
<sequence length="385" mass="42608">MICGEHRPTRVVVSIPNIVDNYLLFKHAFSPKAKTYAVIKADAYGHGSIPIAKALTEAGAEGFCVAVTDEALALREAGIQAPILILGITEVEDAWLHAQHDISLTISSLDWLKAAYAQRPTDRELAPLKLHLKVDSGMGRIGLRDSQVGQEIIDYISDHQEAFALEGVFTHYATADSDRVQDQDYVAKQSQRFEDFIQDLDFSRLDHKPLIHRSNTALALWYPEKTMDIVRLGIGLYGESPAGPDFDLPDDMPLKPAFTLESELVYVKKLQAGESISYGATYTTESDQWIGTLPIGYADGLPRSSSGFEVLIAGYKCPIVGRVCMDQCMVALPKELPLHEKVTLIGSDDYGNHISAWDLALYNHTIAYEITCGISERVPRTYVYS</sequence>
<dbReference type="SMART" id="SM01005">
    <property type="entry name" value="Ala_racemase_C"/>
    <property type="match status" value="1"/>
</dbReference>
<dbReference type="Pfam" id="PF00842">
    <property type="entry name" value="Ala_racemase_C"/>
    <property type="match status" value="1"/>
</dbReference>
<comment type="pathway">
    <text evidence="5">Amino-acid biosynthesis; D-alanine biosynthesis; D-alanine from L-alanine: step 1/1.</text>
</comment>
<dbReference type="HAMAP" id="MF_01201">
    <property type="entry name" value="Ala_racemase"/>
    <property type="match status" value="1"/>
</dbReference>
<dbReference type="Proteomes" id="UP001069145">
    <property type="component" value="Unassembled WGS sequence"/>
</dbReference>
<dbReference type="InterPro" id="IPR001608">
    <property type="entry name" value="Ala_racemase_N"/>
</dbReference>
<evidence type="ECO:0000256" key="4">
    <source>
        <dbReference type="ARBA" id="ARBA00023235"/>
    </source>
</evidence>
<dbReference type="FunFam" id="2.40.37.10:FF:000006">
    <property type="entry name" value="Alanine racemase"/>
    <property type="match status" value="1"/>
</dbReference>
<dbReference type="RefSeq" id="WP_060777815.1">
    <property type="nucleotide sequence ID" value="NZ_CAJHLF010000001.1"/>
</dbReference>
<keyword evidence="3 5" id="KW-0663">Pyridoxal phosphate</keyword>
<dbReference type="InterPro" id="IPR029066">
    <property type="entry name" value="PLP-binding_barrel"/>
</dbReference>
<accession>A0A0X8FDG1</accession>
<reference evidence="9" key="2">
    <citation type="submission" date="2022-09" db="EMBL/GenBank/DDBJ databases">
        <title>Aerococcus urinae taxonomy study.</title>
        <authorList>
            <person name="Christensen J."/>
            <person name="Senneby E."/>
        </authorList>
    </citation>
    <scope>NUCLEOTIDE SEQUENCE</scope>
    <source>
        <strain evidence="9">NLD-066-U95</strain>
    </source>
</reference>
<comment type="cofactor">
    <cofactor evidence="2 5 6">
        <name>pyridoxal 5'-phosphate</name>
        <dbReference type="ChEBI" id="CHEBI:597326"/>
    </cofactor>
</comment>
<dbReference type="Gene3D" id="2.40.37.10">
    <property type="entry name" value="Lyase, Ornithine Decarboxylase, Chain A, domain 1"/>
    <property type="match status" value="1"/>
</dbReference>
<evidence type="ECO:0000313" key="10">
    <source>
        <dbReference type="EMBL" id="QPS01350.1"/>
    </source>
</evidence>
<gene>
    <name evidence="10" type="primary">alr</name>
    <name evidence="10" type="ORF">I6G68_08265</name>
    <name evidence="9" type="ORF">ODY43_06725</name>
</gene>
<dbReference type="Proteomes" id="UP000594771">
    <property type="component" value="Chromosome"/>
</dbReference>
<dbReference type="SUPFAM" id="SSF50621">
    <property type="entry name" value="Alanine racemase C-terminal domain-like"/>
    <property type="match status" value="1"/>
</dbReference>
<dbReference type="EMBL" id="JAOTML010000007">
    <property type="protein sequence ID" value="MCY3053679.1"/>
    <property type="molecule type" value="Genomic_DNA"/>
</dbReference>
<dbReference type="GO" id="GO:0030632">
    <property type="term" value="P:D-alanine biosynthetic process"/>
    <property type="evidence" value="ECO:0007669"/>
    <property type="project" value="UniProtKB-UniRule"/>
</dbReference>
<dbReference type="GO" id="GO:0030170">
    <property type="term" value="F:pyridoxal phosphate binding"/>
    <property type="evidence" value="ECO:0007669"/>
    <property type="project" value="UniProtKB-UniRule"/>
</dbReference>
<keyword evidence="12" id="KW-1185">Reference proteome</keyword>
<dbReference type="InterPro" id="IPR009006">
    <property type="entry name" value="Ala_racemase/Decarboxylase_C"/>
</dbReference>
<proteinExistence type="inferred from homology"/>
<dbReference type="PANTHER" id="PTHR30511">
    <property type="entry name" value="ALANINE RACEMASE"/>
    <property type="match status" value="1"/>
</dbReference>
<feature type="active site" description="Proton acceptor; specific for L-alanine" evidence="5">
    <location>
        <position position="278"/>
    </location>
</feature>
<dbReference type="CDD" id="cd00430">
    <property type="entry name" value="PLPDE_III_AR"/>
    <property type="match status" value="1"/>
</dbReference>
<feature type="domain" description="Alanine racemase C-terminal" evidence="8">
    <location>
        <begin position="257"/>
        <end position="383"/>
    </location>
</feature>
<dbReference type="GO" id="GO:0005829">
    <property type="term" value="C:cytosol"/>
    <property type="evidence" value="ECO:0007669"/>
    <property type="project" value="TreeGrafter"/>
</dbReference>
<dbReference type="GeneID" id="35767812"/>
<dbReference type="AlphaFoldDB" id="A0A0X8FDG1"/>
<dbReference type="OrthoDB" id="9813814at2"/>
<organism evidence="10 11">
    <name type="scientific">Aerococcus urinae</name>
    <dbReference type="NCBI Taxonomy" id="1376"/>
    <lineage>
        <taxon>Bacteria</taxon>
        <taxon>Bacillati</taxon>
        <taxon>Bacillota</taxon>
        <taxon>Bacilli</taxon>
        <taxon>Lactobacillales</taxon>
        <taxon>Aerococcaceae</taxon>
        <taxon>Aerococcus</taxon>
    </lineage>
</organism>
<dbReference type="InterPro" id="IPR011079">
    <property type="entry name" value="Ala_racemase_C"/>
</dbReference>
<reference evidence="10 11" key="1">
    <citation type="submission" date="2020-12" db="EMBL/GenBank/DDBJ databases">
        <title>FDA dAtabase for Regulatory Grade micrObial Sequences (FDA-ARGOS): Supporting development and validation of Infectious Disease Dx tests.</title>
        <authorList>
            <person name="Sproer C."/>
            <person name="Gronow S."/>
            <person name="Severitt S."/>
            <person name="Schroder I."/>
            <person name="Tallon L."/>
            <person name="Sadzewicz L."/>
            <person name="Zhao X."/>
            <person name="Boylan J."/>
            <person name="Ott S."/>
            <person name="Bowen H."/>
            <person name="Vavikolanu K."/>
            <person name="Mehta A."/>
            <person name="Aluvathingal J."/>
            <person name="Nadendla S."/>
            <person name="Lowell S."/>
            <person name="Myers T."/>
            <person name="Yan Y."/>
            <person name="Sichtig H."/>
        </authorList>
    </citation>
    <scope>NUCLEOTIDE SEQUENCE [LARGE SCALE GENOMIC DNA]</scope>
    <source>
        <strain evidence="10 11">FDAARGOS_911</strain>
    </source>
</reference>
<dbReference type="Gene3D" id="3.20.20.10">
    <property type="entry name" value="Alanine racemase"/>
    <property type="match status" value="1"/>
</dbReference>
<dbReference type="EMBL" id="CP065662">
    <property type="protein sequence ID" value="QPS01350.1"/>
    <property type="molecule type" value="Genomic_DNA"/>
</dbReference>
<dbReference type="PANTHER" id="PTHR30511:SF0">
    <property type="entry name" value="ALANINE RACEMASE, CATABOLIC-RELATED"/>
    <property type="match status" value="1"/>
</dbReference>
<dbReference type="InterPro" id="IPR000821">
    <property type="entry name" value="Ala_racemase"/>
</dbReference>
<dbReference type="FunFam" id="3.20.20.10:FF:000002">
    <property type="entry name" value="Alanine racemase"/>
    <property type="match status" value="1"/>
</dbReference>
<evidence type="ECO:0000256" key="3">
    <source>
        <dbReference type="ARBA" id="ARBA00022898"/>
    </source>
</evidence>
<dbReference type="PRINTS" id="PR00992">
    <property type="entry name" value="ALARACEMASE"/>
</dbReference>
<dbReference type="NCBIfam" id="TIGR00492">
    <property type="entry name" value="alr"/>
    <property type="match status" value="1"/>
</dbReference>
<evidence type="ECO:0000259" key="8">
    <source>
        <dbReference type="SMART" id="SM01005"/>
    </source>
</evidence>
<feature type="binding site" evidence="5 7">
    <location>
        <position position="325"/>
    </location>
    <ligand>
        <name>substrate</name>
    </ligand>
</feature>
<dbReference type="KEGG" id="aun:AWM73_01785"/>
<comment type="function">
    <text evidence="5">Catalyzes the interconversion of L-alanine and D-alanine. May also act on other amino acids.</text>
</comment>
<dbReference type="GO" id="GO:0008784">
    <property type="term" value="F:alanine racemase activity"/>
    <property type="evidence" value="ECO:0007669"/>
    <property type="project" value="UniProtKB-UniRule"/>
</dbReference>